<protein>
    <submittedName>
        <fullName evidence="2">Uncharacterized protein</fullName>
    </submittedName>
</protein>
<evidence type="ECO:0000313" key="2">
    <source>
        <dbReference type="EMBL" id="CAA7031050.1"/>
    </source>
</evidence>
<comment type="caution">
    <text evidence="2">The sequence shown here is derived from an EMBL/GenBank/DDBJ whole genome shotgun (WGS) entry which is preliminary data.</text>
</comment>
<accession>A0A6D2IWS4</accession>
<evidence type="ECO:0000313" key="3">
    <source>
        <dbReference type="Proteomes" id="UP000467841"/>
    </source>
</evidence>
<proteinExistence type="predicted"/>
<organism evidence="2 3">
    <name type="scientific">Microthlaspi erraticum</name>
    <dbReference type="NCBI Taxonomy" id="1685480"/>
    <lineage>
        <taxon>Eukaryota</taxon>
        <taxon>Viridiplantae</taxon>
        <taxon>Streptophyta</taxon>
        <taxon>Embryophyta</taxon>
        <taxon>Tracheophyta</taxon>
        <taxon>Spermatophyta</taxon>
        <taxon>Magnoliopsida</taxon>
        <taxon>eudicotyledons</taxon>
        <taxon>Gunneridae</taxon>
        <taxon>Pentapetalae</taxon>
        <taxon>rosids</taxon>
        <taxon>malvids</taxon>
        <taxon>Brassicales</taxon>
        <taxon>Brassicaceae</taxon>
        <taxon>Coluteocarpeae</taxon>
        <taxon>Microthlaspi</taxon>
    </lineage>
</organism>
<dbReference type="EMBL" id="CACVBM020001101">
    <property type="protein sequence ID" value="CAA7031050.1"/>
    <property type="molecule type" value="Genomic_DNA"/>
</dbReference>
<reference evidence="2" key="1">
    <citation type="submission" date="2020-01" db="EMBL/GenBank/DDBJ databases">
        <authorList>
            <person name="Mishra B."/>
        </authorList>
    </citation>
    <scope>NUCLEOTIDE SEQUENCE [LARGE SCALE GENOMIC DNA]</scope>
</reference>
<name>A0A6D2IWS4_9BRAS</name>
<dbReference type="AlphaFoldDB" id="A0A6D2IWS4"/>
<keyword evidence="3" id="KW-1185">Reference proteome</keyword>
<gene>
    <name evidence="2" type="ORF">MERR_LOCUS18285</name>
</gene>
<sequence length="76" mass="8819">MTEKKISSRRLLEQIREKEGGAGESDSREEDGGEEQEDDTFEDHKNCLWGPEIAISRLRVKSQKKISSLVRIWRSE</sequence>
<evidence type="ECO:0000256" key="1">
    <source>
        <dbReference type="SAM" id="MobiDB-lite"/>
    </source>
</evidence>
<feature type="region of interest" description="Disordered" evidence="1">
    <location>
        <begin position="1"/>
        <end position="46"/>
    </location>
</feature>
<feature type="compositionally biased region" description="Acidic residues" evidence="1">
    <location>
        <begin position="27"/>
        <end position="41"/>
    </location>
</feature>
<dbReference type="Proteomes" id="UP000467841">
    <property type="component" value="Unassembled WGS sequence"/>
</dbReference>
<feature type="compositionally biased region" description="Basic and acidic residues" evidence="1">
    <location>
        <begin position="1"/>
        <end position="21"/>
    </location>
</feature>